<dbReference type="AlphaFoldDB" id="A0A8J2KXQ7"/>
<evidence type="ECO:0000313" key="2">
    <source>
        <dbReference type="Proteomes" id="UP000708208"/>
    </source>
</evidence>
<dbReference type="OrthoDB" id="199913at2759"/>
<sequence>HPGGHDEQVESVEKFKGDLVRFYLYTDITTRLRPEEIFIEDYKGLVASKFNKAFPTKFFIHGFGHSFNCSFPQDIKDVYILNGFRVNLIMVDWGA</sequence>
<reference evidence="1" key="1">
    <citation type="submission" date="2021-06" db="EMBL/GenBank/DDBJ databases">
        <authorList>
            <person name="Hodson N. C."/>
            <person name="Mongue J. A."/>
            <person name="Jaron S. K."/>
        </authorList>
    </citation>
    <scope>NUCLEOTIDE SEQUENCE</scope>
</reference>
<protein>
    <submittedName>
        <fullName evidence="1">Uncharacterized protein</fullName>
    </submittedName>
</protein>
<gene>
    <name evidence="1" type="ORF">AFUS01_LOCUS35426</name>
</gene>
<feature type="non-terminal residue" evidence="1">
    <location>
        <position position="95"/>
    </location>
</feature>
<organism evidence="1 2">
    <name type="scientific">Allacma fusca</name>
    <dbReference type="NCBI Taxonomy" id="39272"/>
    <lineage>
        <taxon>Eukaryota</taxon>
        <taxon>Metazoa</taxon>
        <taxon>Ecdysozoa</taxon>
        <taxon>Arthropoda</taxon>
        <taxon>Hexapoda</taxon>
        <taxon>Collembola</taxon>
        <taxon>Symphypleona</taxon>
        <taxon>Sminthuridae</taxon>
        <taxon>Allacma</taxon>
    </lineage>
</organism>
<dbReference type="EMBL" id="CAJVCH010535723">
    <property type="protein sequence ID" value="CAG7825309.1"/>
    <property type="molecule type" value="Genomic_DNA"/>
</dbReference>
<keyword evidence="2" id="KW-1185">Reference proteome</keyword>
<proteinExistence type="predicted"/>
<accession>A0A8J2KXQ7</accession>
<name>A0A8J2KXQ7_9HEXA</name>
<evidence type="ECO:0000313" key="1">
    <source>
        <dbReference type="EMBL" id="CAG7825309.1"/>
    </source>
</evidence>
<comment type="caution">
    <text evidence="1">The sequence shown here is derived from an EMBL/GenBank/DDBJ whole genome shotgun (WGS) entry which is preliminary data.</text>
</comment>
<dbReference type="Proteomes" id="UP000708208">
    <property type="component" value="Unassembled WGS sequence"/>
</dbReference>
<feature type="non-terminal residue" evidence="1">
    <location>
        <position position="1"/>
    </location>
</feature>